<proteinExistence type="predicted"/>
<keyword evidence="2" id="KW-0732">Signal</keyword>
<feature type="signal peptide" evidence="2">
    <location>
        <begin position="1"/>
        <end position="32"/>
    </location>
</feature>
<feature type="transmembrane region" description="Helical" evidence="1">
    <location>
        <begin position="346"/>
        <end position="363"/>
    </location>
</feature>
<evidence type="ECO:0008006" key="5">
    <source>
        <dbReference type="Google" id="ProtNLM"/>
    </source>
</evidence>
<feature type="transmembrane region" description="Helical" evidence="1">
    <location>
        <begin position="85"/>
        <end position="108"/>
    </location>
</feature>
<comment type="caution">
    <text evidence="3">The sequence shown here is derived from an EMBL/GenBank/DDBJ whole genome shotgun (WGS) entry which is preliminary data.</text>
</comment>
<dbReference type="AlphaFoldDB" id="A0A9D2JP86"/>
<feature type="transmembrane region" description="Helical" evidence="1">
    <location>
        <begin position="139"/>
        <end position="156"/>
    </location>
</feature>
<dbReference type="Proteomes" id="UP000824105">
    <property type="component" value="Unassembled WGS sequence"/>
</dbReference>
<feature type="transmembrane region" description="Helical" evidence="1">
    <location>
        <begin position="206"/>
        <end position="230"/>
    </location>
</feature>
<name>A0A9D2JP86_9FIRM</name>
<accession>A0A9D2JP86</accession>
<evidence type="ECO:0000313" key="4">
    <source>
        <dbReference type="Proteomes" id="UP000824105"/>
    </source>
</evidence>
<evidence type="ECO:0000256" key="1">
    <source>
        <dbReference type="SAM" id="Phobius"/>
    </source>
</evidence>
<feature type="transmembrane region" description="Helical" evidence="1">
    <location>
        <begin position="270"/>
        <end position="286"/>
    </location>
</feature>
<feature type="transmembrane region" description="Helical" evidence="1">
    <location>
        <begin position="242"/>
        <end position="264"/>
    </location>
</feature>
<gene>
    <name evidence="3" type="ORF">H9724_08620</name>
</gene>
<keyword evidence="1" id="KW-1133">Transmembrane helix</keyword>
<keyword evidence="1" id="KW-0812">Transmembrane</keyword>
<keyword evidence="1" id="KW-0472">Membrane</keyword>
<protein>
    <recommendedName>
        <fullName evidence="5">Glycosyltransferase RgtA/B/C/D-like domain-containing protein</fullName>
    </recommendedName>
</protein>
<reference evidence="3" key="1">
    <citation type="journal article" date="2021" name="PeerJ">
        <title>Extensive microbial diversity within the chicken gut microbiome revealed by metagenomics and culture.</title>
        <authorList>
            <person name="Gilroy R."/>
            <person name="Ravi A."/>
            <person name="Getino M."/>
            <person name="Pursley I."/>
            <person name="Horton D.L."/>
            <person name="Alikhan N.F."/>
            <person name="Baker D."/>
            <person name="Gharbi K."/>
            <person name="Hall N."/>
            <person name="Watson M."/>
            <person name="Adriaenssens E.M."/>
            <person name="Foster-Nyarko E."/>
            <person name="Jarju S."/>
            <person name="Secka A."/>
            <person name="Antonio M."/>
            <person name="Oren A."/>
            <person name="Chaudhuri R.R."/>
            <person name="La Ragione R."/>
            <person name="Hildebrand F."/>
            <person name="Pallen M.J."/>
        </authorList>
    </citation>
    <scope>NUCLEOTIDE SEQUENCE</scope>
    <source>
        <strain evidence="3">CHK188-11489</strain>
    </source>
</reference>
<feature type="transmembrane region" description="Helical" evidence="1">
    <location>
        <begin position="177"/>
        <end position="200"/>
    </location>
</feature>
<feature type="transmembrane region" description="Helical" evidence="1">
    <location>
        <begin position="291"/>
        <end position="308"/>
    </location>
</feature>
<evidence type="ECO:0000256" key="2">
    <source>
        <dbReference type="SAM" id="SignalP"/>
    </source>
</evidence>
<organism evidence="3 4">
    <name type="scientific">Candidatus Gemmiger avistercoris</name>
    <dbReference type="NCBI Taxonomy" id="2838606"/>
    <lineage>
        <taxon>Bacteria</taxon>
        <taxon>Bacillati</taxon>
        <taxon>Bacillota</taxon>
        <taxon>Clostridia</taxon>
        <taxon>Eubacteriales</taxon>
        <taxon>Gemmiger</taxon>
    </lineage>
</organism>
<reference evidence="3" key="2">
    <citation type="submission" date="2021-04" db="EMBL/GenBank/DDBJ databases">
        <authorList>
            <person name="Gilroy R."/>
        </authorList>
    </citation>
    <scope>NUCLEOTIDE SEQUENCE</scope>
    <source>
        <strain evidence="3">CHK188-11489</strain>
    </source>
</reference>
<feature type="chain" id="PRO_5038931965" description="Glycosyltransferase RgtA/B/C/D-like domain-containing protein" evidence="2">
    <location>
        <begin position="33"/>
        <end position="479"/>
    </location>
</feature>
<evidence type="ECO:0000313" key="3">
    <source>
        <dbReference type="EMBL" id="HIZ62810.1"/>
    </source>
</evidence>
<dbReference type="EMBL" id="DXBF01000067">
    <property type="protein sequence ID" value="HIZ62810.1"/>
    <property type="molecule type" value="Genomic_DNA"/>
</dbReference>
<sequence>MDRAAKGKQALWCAAAAAVALFLCSKSSPLFVLNDWMDANIFFTMGKSMFQGRVLYRDVFDHKGPVLYLLYGLGWLLDHTGFTGVWLLEVLAFAAFLYLGLCTAALFLPKPLSPAWAVVPAAVTAASRAFSHGGSAEEFLLPLLAAALCGLLKTLCKGRKMRLPAVMLQGFLAGCALWLKYTVLGFYLAWVLVLAAWYVRRGWGRALAQSCGAFLGGMALATAPWVLYFAAHGALADWFTVYFYDNLFLYSGSGGAAALVQHLWWAVRDALPGALLALLFPAWAAARQRPAAAAVCLLAAGLAGTSLLGGYLVYYGLVLAVFAPLGLAPLAQLAGRVRLPRPGRTAAPWAALLAGAAFCWFFSPNRTLRGRAPESLPQLRFAAQITAAADTSLLNYGTLDGGFYTAAGVLPPARYFCVTNMPLEGQWEEQNALMEAGGTAWAVALVGDLEQRFPQYRCVDRCTYDGGEGAVTWYLYRRQ</sequence>